<dbReference type="AlphaFoldDB" id="E3LX47"/>
<evidence type="ECO:0000313" key="2">
    <source>
        <dbReference type="EMBL" id="EFO83398.1"/>
    </source>
</evidence>
<dbReference type="STRING" id="31234.E3LX47"/>
<dbReference type="FunCoup" id="E3LX47">
    <property type="interactions" value="440"/>
</dbReference>
<dbReference type="Pfam" id="PF13660">
    <property type="entry name" value="DUF4147"/>
    <property type="match status" value="2"/>
</dbReference>
<dbReference type="eggNOG" id="KOG3935">
    <property type="taxonomic scope" value="Eukaryota"/>
</dbReference>
<dbReference type="PANTHER" id="PTHR12227:SF0">
    <property type="entry name" value="GLYCERATE KINASE"/>
    <property type="match status" value="1"/>
</dbReference>
<dbReference type="GO" id="GO:0005737">
    <property type="term" value="C:cytoplasm"/>
    <property type="evidence" value="ECO:0007669"/>
    <property type="project" value="TreeGrafter"/>
</dbReference>
<keyword evidence="3" id="KW-1185">Reference proteome</keyword>
<dbReference type="OrthoDB" id="44918at2759"/>
<dbReference type="Proteomes" id="UP000008281">
    <property type="component" value="Unassembled WGS sequence"/>
</dbReference>
<dbReference type="Gene3D" id="3.40.50.10180">
    <property type="entry name" value="Glycerate kinase, MOFRL-like N-terminal domain"/>
    <property type="match status" value="1"/>
</dbReference>
<dbReference type="GO" id="GO:0008887">
    <property type="term" value="F:glycerate kinase activity"/>
    <property type="evidence" value="ECO:0007669"/>
    <property type="project" value="InterPro"/>
</dbReference>
<dbReference type="InParanoid" id="E3LX47"/>
<name>E3LX47_CAERE</name>
<evidence type="ECO:0000313" key="3">
    <source>
        <dbReference type="Proteomes" id="UP000008281"/>
    </source>
</evidence>
<evidence type="ECO:0000259" key="1">
    <source>
        <dbReference type="Pfam" id="PF13660"/>
    </source>
</evidence>
<reference evidence="2" key="1">
    <citation type="submission" date="2007-07" db="EMBL/GenBank/DDBJ databases">
        <title>PCAP assembly of the Caenorhabditis remanei genome.</title>
        <authorList>
            <consortium name="The Caenorhabditis remanei Sequencing Consortium"/>
            <person name="Wilson R.K."/>
        </authorList>
    </citation>
    <scope>NUCLEOTIDE SEQUENCE [LARGE SCALE GENOMIC DNA]</scope>
    <source>
        <strain evidence="2">PB4641</strain>
    </source>
</reference>
<feature type="domain" description="MOFRL-associated" evidence="1">
    <location>
        <begin position="222"/>
        <end position="280"/>
    </location>
</feature>
<dbReference type="HOGENOM" id="CLU_957236_0_0_1"/>
<dbReference type="InterPro" id="IPR039760">
    <property type="entry name" value="MOFRL_protein"/>
</dbReference>
<dbReference type="EMBL" id="DS268417">
    <property type="protein sequence ID" value="EFO83398.1"/>
    <property type="molecule type" value="Genomic_DNA"/>
</dbReference>
<organism evidence="3">
    <name type="scientific">Caenorhabditis remanei</name>
    <name type="common">Caenorhabditis vulgaris</name>
    <dbReference type="NCBI Taxonomy" id="31234"/>
    <lineage>
        <taxon>Eukaryota</taxon>
        <taxon>Metazoa</taxon>
        <taxon>Ecdysozoa</taxon>
        <taxon>Nematoda</taxon>
        <taxon>Chromadorea</taxon>
        <taxon>Rhabditida</taxon>
        <taxon>Rhabditina</taxon>
        <taxon>Rhabditomorpha</taxon>
        <taxon>Rhabditoidea</taxon>
        <taxon>Rhabditidae</taxon>
        <taxon>Peloderinae</taxon>
        <taxon>Caenorhabditis</taxon>
    </lineage>
</organism>
<dbReference type="InterPro" id="IPR025286">
    <property type="entry name" value="MOFRL_assoc_dom"/>
</dbReference>
<protein>
    <recommendedName>
        <fullName evidence="1">MOFRL-associated domain-containing protein</fullName>
    </recommendedName>
</protein>
<dbReference type="SUPFAM" id="SSF82544">
    <property type="entry name" value="GckA/TtuD-like"/>
    <property type="match status" value="1"/>
</dbReference>
<proteinExistence type="predicted"/>
<dbReference type="OMA" id="ERIYFPM"/>
<feature type="domain" description="MOFRL-associated" evidence="1">
    <location>
        <begin position="50"/>
        <end position="207"/>
    </location>
</feature>
<sequence length="291" mass="32299">MSPFLCVSQFRTQFSSISVERGCKKRELSIGRTFLFQAISLTPTSLKIWNQEYPLSNSTKIIVISYGKASIQMATGAHDILNPHLQKTLILAPEQQKTSVGELGNTTKIWFGAKNNLPDENSVQATRNLIQEIRESDSESTLFLFLISGGGSALLTAPRDTVSLEEKLKTIKIMQAHGATIQELNTVRQKLSEVKGGKLLRNIKVSSVERIYFPMKIQIYFQKGSSISLIISDIIGNNIDLIASGATVPQKDNSATISEILKDLKIQENDLPESVQKLLKEKEEGRESALY</sequence>
<accession>E3LX47</accession>
<gene>
    <name evidence="2" type="ORF">CRE_02814</name>
</gene>
<dbReference type="InterPro" id="IPR038614">
    <property type="entry name" value="GK_N_sf"/>
</dbReference>
<dbReference type="PANTHER" id="PTHR12227">
    <property type="entry name" value="GLYCERATE KINASE"/>
    <property type="match status" value="1"/>
</dbReference>